<proteinExistence type="predicted"/>
<organism evidence="3">
    <name type="scientific">viral metagenome</name>
    <dbReference type="NCBI Taxonomy" id="1070528"/>
    <lineage>
        <taxon>unclassified sequences</taxon>
        <taxon>metagenomes</taxon>
        <taxon>organismal metagenomes</taxon>
    </lineage>
</organism>
<feature type="compositionally biased region" description="Basic residues" evidence="2">
    <location>
        <begin position="357"/>
        <end position="392"/>
    </location>
</feature>
<reference evidence="3" key="1">
    <citation type="journal article" date="2020" name="Nature">
        <title>Giant virus diversity and host interactions through global metagenomics.</title>
        <authorList>
            <person name="Schulz F."/>
            <person name="Roux S."/>
            <person name="Paez-Espino D."/>
            <person name="Jungbluth S."/>
            <person name="Walsh D.A."/>
            <person name="Denef V.J."/>
            <person name="McMahon K.D."/>
            <person name="Konstantinidis K.T."/>
            <person name="Eloe-Fadrosh E.A."/>
            <person name="Kyrpides N.C."/>
            <person name="Woyke T."/>
        </authorList>
    </citation>
    <scope>NUCLEOTIDE SEQUENCE</scope>
    <source>
        <strain evidence="3">GVMAG-M-3300009182-78</strain>
    </source>
</reference>
<protein>
    <submittedName>
        <fullName evidence="3">Uncharacterized protein</fullName>
    </submittedName>
</protein>
<sequence length="392" mass="44668">MSKKGPPKEEINANTILKQFFLETVMTPDALEIQGNDWLLTPDNFPTAMLYANGRFQGLFPGLSLREGLGGHPGLVYRLIMCALCYEIPCVGISISGTVDDVKNPLTYEEKIPILQDIVQQIIGASVENIMEFVARKGYPTIPSGLEELIHDKLTRIDVEFRRLQNPFATVLGFKEQFEEKGNHIDTLIMASGLEASKTKGEYNKYEHTFDKLVGTEEEQPFRSIHFILTSRETKDTISGTKIRELILGRHYEQLAKYLLEAGFTTDQLIRDFGTLILSVKNGLKAQASQEEEEYQETLQDWMSSHAFENLEELQHLREKADLNEEEMERLSELETREQFLLDFTGQAGEPDAGGKPKNKKTKSRKGRKTRKGGKSSKKTRRNKKKSRKQFK</sequence>
<evidence type="ECO:0000256" key="2">
    <source>
        <dbReference type="SAM" id="MobiDB-lite"/>
    </source>
</evidence>
<dbReference type="EMBL" id="MN739044">
    <property type="protein sequence ID" value="QHS85498.1"/>
    <property type="molecule type" value="Genomic_DNA"/>
</dbReference>
<keyword evidence="1" id="KW-0175">Coiled coil</keyword>
<evidence type="ECO:0000313" key="3">
    <source>
        <dbReference type="EMBL" id="QHS85498.1"/>
    </source>
</evidence>
<evidence type="ECO:0000256" key="1">
    <source>
        <dbReference type="SAM" id="Coils"/>
    </source>
</evidence>
<accession>A0A6C0B1T7</accession>
<dbReference type="AlphaFoldDB" id="A0A6C0B1T7"/>
<feature type="coiled-coil region" evidence="1">
    <location>
        <begin position="281"/>
        <end position="337"/>
    </location>
</feature>
<feature type="region of interest" description="Disordered" evidence="2">
    <location>
        <begin position="342"/>
        <end position="392"/>
    </location>
</feature>
<name>A0A6C0B1T7_9ZZZZ</name>